<dbReference type="Gene3D" id="1.10.3470.10">
    <property type="entry name" value="ABC transporter involved in vitamin B12 uptake, BtuC"/>
    <property type="match status" value="1"/>
</dbReference>
<reference evidence="9 10" key="1">
    <citation type="submission" date="2019-03" db="EMBL/GenBank/DDBJ databases">
        <title>Genomic Encyclopedia of Archaeal and Bacterial Type Strains, Phase II (KMG-II): from individual species to whole genera.</title>
        <authorList>
            <person name="Goeker M."/>
        </authorList>
    </citation>
    <scope>NUCLEOTIDE SEQUENCE [LARGE SCALE GENOMIC DNA]</scope>
    <source>
        <strain evidence="9 10">DSM 15388</strain>
    </source>
</reference>
<dbReference type="RefSeq" id="WP_243645840.1">
    <property type="nucleotide sequence ID" value="NZ_SLZR01000013.1"/>
</dbReference>
<feature type="transmembrane region" description="Helical" evidence="8">
    <location>
        <begin position="311"/>
        <end position="329"/>
    </location>
</feature>
<feature type="transmembrane region" description="Helical" evidence="8">
    <location>
        <begin position="284"/>
        <end position="305"/>
    </location>
</feature>
<dbReference type="FunFam" id="1.10.3470.10:FF:000001">
    <property type="entry name" value="Vitamin B12 ABC transporter permease BtuC"/>
    <property type="match status" value="1"/>
</dbReference>
<dbReference type="InterPro" id="IPR037294">
    <property type="entry name" value="ABC_BtuC-like"/>
</dbReference>
<keyword evidence="6 8" id="KW-1133">Transmembrane helix</keyword>
<dbReference type="PANTHER" id="PTHR30472">
    <property type="entry name" value="FERRIC ENTEROBACTIN TRANSPORT SYSTEM PERMEASE PROTEIN"/>
    <property type="match status" value="1"/>
</dbReference>
<organism evidence="9 10">
    <name type="scientific">Reinekea marinisedimentorum</name>
    <dbReference type="NCBI Taxonomy" id="230495"/>
    <lineage>
        <taxon>Bacteria</taxon>
        <taxon>Pseudomonadati</taxon>
        <taxon>Pseudomonadota</taxon>
        <taxon>Gammaproteobacteria</taxon>
        <taxon>Oceanospirillales</taxon>
        <taxon>Saccharospirillaceae</taxon>
        <taxon>Reinekea</taxon>
    </lineage>
</organism>
<dbReference type="GO" id="GO:0005886">
    <property type="term" value="C:plasma membrane"/>
    <property type="evidence" value="ECO:0007669"/>
    <property type="project" value="UniProtKB-SubCell"/>
</dbReference>
<feature type="transmembrane region" description="Helical" evidence="8">
    <location>
        <begin position="153"/>
        <end position="173"/>
    </location>
</feature>
<feature type="transmembrane region" description="Helical" evidence="8">
    <location>
        <begin position="204"/>
        <end position="225"/>
    </location>
</feature>
<dbReference type="PANTHER" id="PTHR30472:SF1">
    <property type="entry name" value="FE(3+) DICITRATE TRANSPORT SYSTEM PERMEASE PROTEIN FECC-RELATED"/>
    <property type="match status" value="1"/>
</dbReference>
<feature type="transmembrane region" description="Helical" evidence="8">
    <location>
        <begin position="96"/>
        <end position="117"/>
    </location>
</feature>
<evidence type="ECO:0000256" key="1">
    <source>
        <dbReference type="ARBA" id="ARBA00004651"/>
    </source>
</evidence>
<keyword evidence="3" id="KW-0813">Transport</keyword>
<gene>
    <name evidence="9" type="ORF">BCF53_11327</name>
</gene>
<feature type="transmembrane region" description="Helical" evidence="8">
    <location>
        <begin position="123"/>
        <end position="141"/>
    </location>
</feature>
<accession>A0A4R3I2J0</accession>
<evidence type="ECO:0000256" key="5">
    <source>
        <dbReference type="ARBA" id="ARBA00022692"/>
    </source>
</evidence>
<dbReference type="InterPro" id="IPR000522">
    <property type="entry name" value="ABC_transptr_permease_BtuC"/>
</dbReference>
<evidence type="ECO:0000256" key="6">
    <source>
        <dbReference type="ARBA" id="ARBA00022989"/>
    </source>
</evidence>
<dbReference type="AlphaFoldDB" id="A0A4R3I2J0"/>
<comment type="caution">
    <text evidence="9">The sequence shown here is derived from an EMBL/GenBank/DDBJ whole genome shotgun (WGS) entry which is preliminary data.</text>
</comment>
<comment type="subcellular location">
    <subcellularLocation>
        <location evidence="1">Cell membrane</location>
        <topology evidence="1">Multi-pass membrane protein</topology>
    </subcellularLocation>
</comment>
<sequence length="333" mass="34830">MQNTKSLSSYPALLAGLTLLLALLFWWSLFSWSAMNISARDALDAVFNHEAGNIAQTIVRELRLPRALVAIVVGCAMAAAGAVMQGLTLNPLASPSVLGINAGAALGMALVTTLGLWQGAFSTSVAAVIGAALAWLIVMSLGSWKAGGQSSRLVLAGIAVSALCMALTKALVILHENQAVAVLSWLAGGFVEARWPLFGKLWPVAVPALLFTLAFAPTLNLLSLGDENASHLGVVIWAVRLLGSALVLVLVGWTISLVGAIGFVGLIVPHVARKLTGYDYRRNMPVAMLMGACLVLLADIVSRAIAFPTEVPAGAILALFGTPVFIYLVRSRI</sequence>
<proteinExistence type="inferred from homology"/>
<keyword evidence="5 8" id="KW-0812">Transmembrane</keyword>
<dbReference type="EMBL" id="SLZR01000013">
    <property type="protein sequence ID" value="TCS38981.1"/>
    <property type="molecule type" value="Genomic_DNA"/>
</dbReference>
<keyword evidence="7 8" id="KW-0472">Membrane</keyword>
<name>A0A4R3I2J0_9GAMM</name>
<dbReference type="GO" id="GO:0022857">
    <property type="term" value="F:transmembrane transporter activity"/>
    <property type="evidence" value="ECO:0007669"/>
    <property type="project" value="InterPro"/>
</dbReference>
<evidence type="ECO:0000313" key="10">
    <source>
        <dbReference type="Proteomes" id="UP000295793"/>
    </source>
</evidence>
<evidence type="ECO:0000256" key="4">
    <source>
        <dbReference type="ARBA" id="ARBA00022475"/>
    </source>
</evidence>
<evidence type="ECO:0000256" key="8">
    <source>
        <dbReference type="SAM" id="Phobius"/>
    </source>
</evidence>
<evidence type="ECO:0000256" key="7">
    <source>
        <dbReference type="ARBA" id="ARBA00023136"/>
    </source>
</evidence>
<keyword evidence="4" id="KW-1003">Cell membrane</keyword>
<feature type="transmembrane region" description="Helical" evidence="8">
    <location>
        <begin position="245"/>
        <end position="272"/>
    </location>
</feature>
<protein>
    <submittedName>
        <fullName evidence="9">Iron complex transport system permease protein</fullName>
    </submittedName>
</protein>
<dbReference type="Pfam" id="PF01032">
    <property type="entry name" value="FecCD"/>
    <property type="match status" value="1"/>
</dbReference>
<dbReference type="SUPFAM" id="SSF81345">
    <property type="entry name" value="ABC transporter involved in vitamin B12 uptake, BtuC"/>
    <property type="match status" value="1"/>
</dbReference>
<evidence type="ECO:0000256" key="3">
    <source>
        <dbReference type="ARBA" id="ARBA00022448"/>
    </source>
</evidence>
<evidence type="ECO:0000313" key="9">
    <source>
        <dbReference type="EMBL" id="TCS38981.1"/>
    </source>
</evidence>
<evidence type="ECO:0000256" key="2">
    <source>
        <dbReference type="ARBA" id="ARBA00007935"/>
    </source>
</evidence>
<dbReference type="CDD" id="cd06550">
    <property type="entry name" value="TM_ABC_iron-siderophores_like"/>
    <property type="match status" value="1"/>
</dbReference>
<dbReference type="Proteomes" id="UP000295793">
    <property type="component" value="Unassembled WGS sequence"/>
</dbReference>
<comment type="similarity">
    <text evidence="2">Belongs to the binding-protein-dependent transport system permease family. FecCD subfamily.</text>
</comment>
<feature type="transmembrane region" description="Helical" evidence="8">
    <location>
        <begin position="66"/>
        <end position="84"/>
    </location>
</feature>
<keyword evidence="10" id="KW-1185">Reference proteome</keyword>
<dbReference type="GO" id="GO:0033214">
    <property type="term" value="P:siderophore-iron import into cell"/>
    <property type="evidence" value="ECO:0007669"/>
    <property type="project" value="TreeGrafter"/>
</dbReference>